<dbReference type="InterPro" id="IPR042183">
    <property type="entry name" value="MmgE/PrpD_sf_1"/>
</dbReference>
<dbReference type="PANTHER" id="PTHR16943:SF8">
    <property type="entry name" value="2-METHYLCITRATE DEHYDRATASE"/>
    <property type="match status" value="1"/>
</dbReference>
<name>A0A1L9RKS2_ASPWE</name>
<accession>A0A1L9RKS2</accession>
<dbReference type="STRING" id="1073089.A0A1L9RKS2"/>
<dbReference type="GeneID" id="63743929"/>
<proteinExistence type="inferred from homology"/>
<dbReference type="Pfam" id="PF03972">
    <property type="entry name" value="MmgE_PrpD_N"/>
    <property type="match status" value="1"/>
</dbReference>
<feature type="domain" description="MmgE/PrpD N-terminal" evidence="2">
    <location>
        <begin position="7"/>
        <end position="255"/>
    </location>
</feature>
<dbReference type="InterPro" id="IPR045337">
    <property type="entry name" value="MmgE_PrpD_C"/>
</dbReference>
<dbReference type="InterPro" id="IPR005656">
    <property type="entry name" value="MmgE_PrpD"/>
</dbReference>
<gene>
    <name evidence="4" type="ORF">ASPWEDRAFT_109450</name>
</gene>
<dbReference type="GO" id="GO:0016829">
    <property type="term" value="F:lyase activity"/>
    <property type="evidence" value="ECO:0007669"/>
    <property type="project" value="InterPro"/>
</dbReference>
<dbReference type="SUPFAM" id="SSF103378">
    <property type="entry name" value="2-methylcitrate dehydratase PrpD"/>
    <property type="match status" value="1"/>
</dbReference>
<dbReference type="Proteomes" id="UP000184383">
    <property type="component" value="Unassembled WGS sequence"/>
</dbReference>
<dbReference type="Gene3D" id="1.10.4100.10">
    <property type="entry name" value="2-methylcitrate dehydratase PrpD"/>
    <property type="match status" value="1"/>
</dbReference>
<comment type="similarity">
    <text evidence="1">Belongs to the PrpD family.</text>
</comment>
<dbReference type="InterPro" id="IPR036148">
    <property type="entry name" value="MmgE/PrpD_sf"/>
</dbReference>
<keyword evidence="5" id="KW-1185">Reference proteome</keyword>
<dbReference type="OrthoDB" id="10267976at2759"/>
<evidence type="ECO:0008006" key="6">
    <source>
        <dbReference type="Google" id="ProtNLM"/>
    </source>
</evidence>
<evidence type="ECO:0000313" key="4">
    <source>
        <dbReference type="EMBL" id="OJJ35535.1"/>
    </source>
</evidence>
<dbReference type="RefSeq" id="XP_040689211.1">
    <property type="nucleotide sequence ID" value="XM_040828081.1"/>
</dbReference>
<sequence length="481" mass="52731">MSTSETRQLCEWISSLSLDHIPQDRVTRAKYLILDGLACLLIGAHLPWSEDAVKGIFSFESSGPCSVFGWERKISPLSAALLNSTFLQGFELDDYHREAPIHSNSIVLPALFAALEHCAAADNTAINGPSFLLSTIVGYETGPRVGQGVYGGEVLGRGWHSGAIFGPAAAAAASSKLFGLSADQMEDALGIACTQAGGLMSAQYESSVKRMQHGFATRNGLFAALMARSEYSGIKQVLERPYGGFLSVFSQGNGKEPAFLAEKVVEKLGEMWEMDRIVVKPYATMAATHGTIDCVIKLQENYPEVTAKVDRIKKVTVEMSTPAWKKGGWVVKRPLTPTGAQMSCVYAAAMQLLEGQVQPAQFGASQMEREDVWTLMEKIECVPNPDWDKDMITGWYQRIYLEVEGDDGETKTYTDLVEAPRGNGVPLTNEEILTKWRRVTEGVIDPKRRATIEKLVLSLEDMENMEELAAILYPQTSNVLA</sequence>
<reference evidence="5" key="1">
    <citation type="journal article" date="2017" name="Genome Biol.">
        <title>Comparative genomics reveals high biological diversity and specific adaptations in the industrially and medically important fungal genus Aspergillus.</title>
        <authorList>
            <person name="de Vries R.P."/>
            <person name="Riley R."/>
            <person name="Wiebenga A."/>
            <person name="Aguilar-Osorio G."/>
            <person name="Amillis S."/>
            <person name="Uchima C.A."/>
            <person name="Anderluh G."/>
            <person name="Asadollahi M."/>
            <person name="Askin M."/>
            <person name="Barry K."/>
            <person name="Battaglia E."/>
            <person name="Bayram O."/>
            <person name="Benocci T."/>
            <person name="Braus-Stromeyer S.A."/>
            <person name="Caldana C."/>
            <person name="Canovas D."/>
            <person name="Cerqueira G.C."/>
            <person name="Chen F."/>
            <person name="Chen W."/>
            <person name="Choi C."/>
            <person name="Clum A."/>
            <person name="Dos Santos R.A."/>
            <person name="Damasio A.R."/>
            <person name="Diallinas G."/>
            <person name="Emri T."/>
            <person name="Fekete E."/>
            <person name="Flipphi M."/>
            <person name="Freyberg S."/>
            <person name="Gallo A."/>
            <person name="Gournas C."/>
            <person name="Habgood R."/>
            <person name="Hainaut M."/>
            <person name="Harispe M.L."/>
            <person name="Henrissat B."/>
            <person name="Hilden K.S."/>
            <person name="Hope R."/>
            <person name="Hossain A."/>
            <person name="Karabika E."/>
            <person name="Karaffa L."/>
            <person name="Karanyi Z."/>
            <person name="Krasevec N."/>
            <person name="Kuo A."/>
            <person name="Kusch H."/>
            <person name="LaButti K."/>
            <person name="Lagendijk E.L."/>
            <person name="Lapidus A."/>
            <person name="Levasseur A."/>
            <person name="Lindquist E."/>
            <person name="Lipzen A."/>
            <person name="Logrieco A.F."/>
            <person name="MacCabe A."/>
            <person name="Maekelae M.R."/>
            <person name="Malavazi I."/>
            <person name="Melin P."/>
            <person name="Meyer V."/>
            <person name="Mielnichuk N."/>
            <person name="Miskei M."/>
            <person name="Molnar A.P."/>
            <person name="Mule G."/>
            <person name="Ngan C.Y."/>
            <person name="Orejas M."/>
            <person name="Orosz E."/>
            <person name="Ouedraogo J.P."/>
            <person name="Overkamp K.M."/>
            <person name="Park H.-S."/>
            <person name="Perrone G."/>
            <person name="Piumi F."/>
            <person name="Punt P.J."/>
            <person name="Ram A.F."/>
            <person name="Ramon A."/>
            <person name="Rauscher S."/>
            <person name="Record E."/>
            <person name="Riano-Pachon D.M."/>
            <person name="Robert V."/>
            <person name="Roehrig J."/>
            <person name="Ruller R."/>
            <person name="Salamov A."/>
            <person name="Salih N.S."/>
            <person name="Samson R.A."/>
            <person name="Sandor E."/>
            <person name="Sanguinetti M."/>
            <person name="Schuetze T."/>
            <person name="Sepcic K."/>
            <person name="Shelest E."/>
            <person name="Sherlock G."/>
            <person name="Sophianopoulou V."/>
            <person name="Squina F.M."/>
            <person name="Sun H."/>
            <person name="Susca A."/>
            <person name="Todd R.B."/>
            <person name="Tsang A."/>
            <person name="Unkles S.E."/>
            <person name="van de Wiele N."/>
            <person name="van Rossen-Uffink D."/>
            <person name="Oliveira J.V."/>
            <person name="Vesth T.C."/>
            <person name="Visser J."/>
            <person name="Yu J.-H."/>
            <person name="Zhou M."/>
            <person name="Andersen M.R."/>
            <person name="Archer D.B."/>
            <person name="Baker S.E."/>
            <person name="Benoit I."/>
            <person name="Brakhage A.A."/>
            <person name="Braus G.H."/>
            <person name="Fischer R."/>
            <person name="Frisvad J.C."/>
            <person name="Goldman G.H."/>
            <person name="Houbraken J."/>
            <person name="Oakley B."/>
            <person name="Pocsi I."/>
            <person name="Scazzocchio C."/>
            <person name="Seiboth B."/>
            <person name="vanKuyk P.A."/>
            <person name="Wortman J."/>
            <person name="Dyer P.S."/>
            <person name="Grigoriev I.V."/>
        </authorList>
    </citation>
    <scope>NUCLEOTIDE SEQUENCE [LARGE SCALE GENOMIC DNA]</scope>
    <source>
        <strain evidence="5">DTO 134E9</strain>
    </source>
</reference>
<dbReference type="PANTHER" id="PTHR16943">
    <property type="entry name" value="2-METHYLCITRATE DEHYDRATASE-RELATED"/>
    <property type="match status" value="1"/>
</dbReference>
<protein>
    <recommendedName>
        <fullName evidence="6">MmgE/PrpD family protein</fullName>
    </recommendedName>
</protein>
<evidence type="ECO:0000259" key="3">
    <source>
        <dbReference type="Pfam" id="PF19305"/>
    </source>
</evidence>
<evidence type="ECO:0000259" key="2">
    <source>
        <dbReference type="Pfam" id="PF03972"/>
    </source>
</evidence>
<evidence type="ECO:0000313" key="5">
    <source>
        <dbReference type="Proteomes" id="UP000184383"/>
    </source>
</evidence>
<organism evidence="4 5">
    <name type="scientific">Aspergillus wentii DTO 134E9</name>
    <dbReference type="NCBI Taxonomy" id="1073089"/>
    <lineage>
        <taxon>Eukaryota</taxon>
        <taxon>Fungi</taxon>
        <taxon>Dikarya</taxon>
        <taxon>Ascomycota</taxon>
        <taxon>Pezizomycotina</taxon>
        <taxon>Eurotiomycetes</taxon>
        <taxon>Eurotiomycetidae</taxon>
        <taxon>Eurotiales</taxon>
        <taxon>Aspergillaceae</taxon>
        <taxon>Aspergillus</taxon>
        <taxon>Aspergillus subgen. Cremei</taxon>
    </lineage>
</organism>
<dbReference type="AlphaFoldDB" id="A0A1L9RKS2"/>
<feature type="domain" description="MmgE/PrpD C-terminal" evidence="3">
    <location>
        <begin position="282"/>
        <end position="460"/>
    </location>
</feature>
<evidence type="ECO:0000256" key="1">
    <source>
        <dbReference type="ARBA" id="ARBA00006174"/>
    </source>
</evidence>
<dbReference type="EMBL" id="KV878212">
    <property type="protein sequence ID" value="OJJ35535.1"/>
    <property type="molecule type" value="Genomic_DNA"/>
</dbReference>
<dbReference type="Pfam" id="PF19305">
    <property type="entry name" value="MmgE_PrpD_C"/>
    <property type="match status" value="1"/>
</dbReference>
<dbReference type="InterPro" id="IPR045336">
    <property type="entry name" value="MmgE_PrpD_N"/>
</dbReference>
<dbReference type="VEuPathDB" id="FungiDB:ASPWEDRAFT_109450"/>